<dbReference type="PANTHER" id="PTHR40128">
    <property type="entry name" value="EXPRESSED PROTEIN"/>
    <property type="match status" value="1"/>
</dbReference>
<name>A0AAD6HX08_9EURO</name>
<dbReference type="EMBL" id="JAQJAN010000001">
    <property type="protein sequence ID" value="KAJ5740598.1"/>
    <property type="molecule type" value="Genomic_DNA"/>
</dbReference>
<reference evidence="1" key="2">
    <citation type="submission" date="2023-01" db="EMBL/GenBank/DDBJ databases">
        <authorList>
            <person name="Petersen C."/>
        </authorList>
    </citation>
    <scope>NUCLEOTIDE SEQUENCE</scope>
    <source>
        <strain evidence="1">IBT 17514</strain>
    </source>
</reference>
<evidence type="ECO:0000313" key="2">
    <source>
        <dbReference type="Proteomes" id="UP001215712"/>
    </source>
</evidence>
<reference evidence="1" key="1">
    <citation type="journal article" date="2023" name="IMA Fungus">
        <title>Comparative genomic study of the Penicillium genus elucidates a diverse pangenome and 15 lateral gene transfer events.</title>
        <authorList>
            <person name="Petersen C."/>
            <person name="Sorensen T."/>
            <person name="Nielsen M.R."/>
            <person name="Sondergaard T.E."/>
            <person name="Sorensen J.L."/>
            <person name="Fitzpatrick D.A."/>
            <person name="Frisvad J.C."/>
            <person name="Nielsen K.L."/>
        </authorList>
    </citation>
    <scope>NUCLEOTIDE SEQUENCE</scope>
    <source>
        <strain evidence="1">IBT 17514</strain>
    </source>
</reference>
<dbReference type="Proteomes" id="UP001215712">
    <property type="component" value="Unassembled WGS sequence"/>
</dbReference>
<dbReference type="AlphaFoldDB" id="A0AAD6HX08"/>
<gene>
    <name evidence="1" type="ORF">N7493_000470</name>
</gene>
<evidence type="ECO:0000313" key="1">
    <source>
        <dbReference type="EMBL" id="KAJ5740598.1"/>
    </source>
</evidence>
<proteinExistence type="predicted"/>
<sequence>MPLSTPVPASFEKTEAEFAATAYNLSDEERVSAFNKNMNDGSFLSRDTAAYGKEARRKWLIAEYEAGDVIFHSPWMVHASCKNKDPNDRIRLATDLHFVDPEKPYDKGDGFTRI</sequence>
<dbReference type="SUPFAM" id="SSF51197">
    <property type="entry name" value="Clavaminate synthase-like"/>
    <property type="match status" value="1"/>
</dbReference>
<protein>
    <submittedName>
        <fullName evidence="1">Phytanoyl-CoA hydroxylase</fullName>
    </submittedName>
</protein>
<dbReference type="PANTHER" id="PTHR40128:SF1">
    <property type="entry name" value="PHYTANOYL-COA HYDROXYLASE"/>
    <property type="match status" value="1"/>
</dbReference>
<organism evidence="1 2">
    <name type="scientific">Penicillium malachiteum</name>
    <dbReference type="NCBI Taxonomy" id="1324776"/>
    <lineage>
        <taxon>Eukaryota</taxon>
        <taxon>Fungi</taxon>
        <taxon>Dikarya</taxon>
        <taxon>Ascomycota</taxon>
        <taxon>Pezizomycotina</taxon>
        <taxon>Eurotiomycetes</taxon>
        <taxon>Eurotiomycetidae</taxon>
        <taxon>Eurotiales</taxon>
        <taxon>Aspergillaceae</taxon>
        <taxon>Penicillium</taxon>
    </lineage>
</organism>
<keyword evidence="2" id="KW-1185">Reference proteome</keyword>
<accession>A0AAD6HX08</accession>
<dbReference type="Gene3D" id="2.60.120.620">
    <property type="entry name" value="q2cbj1_9rhob like domain"/>
    <property type="match status" value="1"/>
</dbReference>
<comment type="caution">
    <text evidence="1">The sequence shown here is derived from an EMBL/GenBank/DDBJ whole genome shotgun (WGS) entry which is preliminary data.</text>
</comment>